<evidence type="ECO:0000313" key="2">
    <source>
        <dbReference type="EMBL" id="STY17683.1"/>
    </source>
</evidence>
<dbReference type="Proteomes" id="UP000254230">
    <property type="component" value="Unassembled WGS sequence"/>
</dbReference>
<evidence type="ECO:0000313" key="3">
    <source>
        <dbReference type="Proteomes" id="UP000254230"/>
    </source>
</evidence>
<proteinExistence type="predicted"/>
<protein>
    <recommendedName>
        <fullName evidence="4">Metallothionein</fullName>
    </recommendedName>
</protein>
<gene>
    <name evidence="2" type="ORF">NCTC12376_01496</name>
</gene>
<organism evidence="2 3">
    <name type="scientific">Legionella quateirensis</name>
    <dbReference type="NCBI Taxonomy" id="45072"/>
    <lineage>
        <taxon>Bacteria</taxon>
        <taxon>Pseudomonadati</taxon>
        <taxon>Pseudomonadota</taxon>
        <taxon>Gammaproteobacteria</taxon>
        <taxon>Legionellales</taxon>
        <taxon>Legionellaceae</taxon>
        <taxon>Legionella</taxon>
    </lineage>
</organism>
<sequence length="70" mass="6621">MKKSTMAVAALLTALSSAPMVSVAYADDTSTPAAATCTGCKGCKGCQGCKGCKGCGGCKGCKGCGGCSGD</sequence>
<feature type="chain" id="PRO_5016690750" description="Metallothionein" evidence="1">
    <location>
        <begin position="27"/>
        <end position="70"/>
    </location>
</feature>
<dbReference type="AlphaFoldDB" id="A0A378KSX5"/>
<dbReference type="EMBL" id="UGOW01000001">
    <property type="protein sequence ID" value="STY17683.1"/>
    <property type="molecule type" value="Genomic_DNA"/>
</dbReference>
<name>A0A378KSX5_9GAMM</name>
<evidence type="ECO:0000256" key="1">
    <source>
        <dbReference type="SAM" id="SignalP"/>
    </source>
</evidence>
<feature type="signal peptide" evidence="1">
    <location>
        <begin position="1"/>
        <end position="26"/>
    </location>
</feature>
<keyword evidence="1" id="KW-0732">Signal</keyword>
<evidence type="ECO:0008006" key="4">
    <source>
        <dbReference type="Google" id="ProtNLM"/>
    </source>
</evidence>
<reference evidence="2 3" key="1">
    <citation type="submission" date="2018-06" db="EMBL/GenBank/DDBJ databases">
        <authorList>
            <consortium name="Pathogen Informatics"/>
            <person name="Doyle S."/>
        </authorList>
    </citation>
    <scope>NUCLEOTIDE SEQUENCE [LARGE SCALE GENOMIC DNA]</scope>
    <source>
        <strain evidence="2 3">NCTC12376</strain>
    </source>
</reference>
<dbReference type="RefSeq" id="WP_115148717.1">
    <property type="nucleotide sequence ID" value="NZ_UGOW01000001.1"/>
</dbReference>
<accession>A0A378KSX5</accession>